<comment type="caution">
    <text evidence="1">The sequence shown here is derived from an EMBL/GenBank/DDBJ whole genome shotgun (WGS) entry which is preliminary data.</text>
</comment>
<name>A0A5A7UHZ0_CUCMM</name>
<reference evidence="1 2" key="1">
    <citation type="submission" date="2019-08" db="EMBL/GenBank/DDBJ databases">
        <title>Draft genome sequences of two oriental melons (Cucumis melo L. var makuwa).</title>
        <authorList>
            <person name="Kwon S.-Y."/>
        </authorList>
    </citation>
    <scope>NUCLEOTIDE SEQUENCE [LARGE SCALE GENOMIC DNA]</scope>
    <source>
        <strain evidence="2">cv. SW 3</strain>
        <tissue evidence="1">Leaf</tissue>
    </source>
</reference>
<organism evidence="1 2">
    <name type="scientific">Cucumis melo var. makuwa</name>
    <name type="common">Oriental melon</name>
    <dbReference type="NCBI Taxonomy" id="1194695"/>
    <lineage>
        <taxon>Eukaryota</taxon>
        <taxon>Viridiplantae</taxon>
        <taxon>Streptophyta</taxon>
        <taxon>Embryophyta</taxon>
        <taxon>Tracheophyta</taxon>
        <taxon>Spermatophyta</taxon>
        <taxon>Magnoliopsida</taxon>
        <taxon>eudicotyledons</taxon>
        <taxon>Gunneridae</taxon>
        <taxon>Pentapetalae</taxon>
        <taxon>rosids</taxon>
        <taxon>fabids</taxon>
        <taxon>Cucurbitales</taxon>
        <taxon>Cucurbitaceae</taxon>
        <taxon>Benincaseae</taxon>
        <taxon>Cucumis</taxon>
    </lineage>
</organism>
<accession>A0A5A7UHZ0</accession>
<dbReference type="Proteomes" id="UP000321393">
    <property type="component" value="Unassembled WGS sequence"/>
</dbReference>
<evidence type="ECO:0000313" key="2">
    <source>
        <dbReference type="Proteomes" id="UP000321393"/>
    </source>
</evidence>
<proteinExistence type="predicted"/>
<protein>
    <submittedName>
        <fullName evidence="1">Uncharacterized protein</fullName>
    </submittedName>
</protein>
<evidence type="ECO:0000313" key="1">
    <source>
        <dbReference type="EMBL" id="KAA0054177.1"/>
    </source>
</evidence>
<sequence length="79" mass="8727">MAASIHWIAKEDLDCLLWHCELASAFEMIFSGLLACCILLIEMLEGMIEEFLLNLPCGKKVGFLGVLLFVPSCGFCGEE</sequence>
<gene>
    <name evidence="1" type="ORF">E6C27_scaffold131G001070</name>
</gene>
<dbReference type="AlphaFoldDB" id="A0A5A7UHZ0"/>
<dbReference type="EMBL" id="SSTE01008862">
    <property type="protein sequence ID" value="KAA0054177.1"/>
    <property type="molecule type" value="Genomic_DNA"/>
</dbReference>